<dbReference type="CDD" id="cd00060">
    <property type="entry name" value="FHA"/>
    <property type="match status" value="1"/>
</dbReference>
<dbReference type="EMBL" id="LRBP01000001">
    <property type="protein sequence ID" value="OII75459.1"/>
    <property type="molecule type" value="Genomic_DNA"/>
</dbReference>
<sequence>MKGFNLQEEEEFYSDSIECSEFEDSVEMKRSQDIQSEKSKEDDEIEQEDDEYEILNSHKRFRKIESSQESYTQNSSFNYLNSEIEDINNRIKSINSSIENTIMNSGNFTNPVCILEHIHTNSKNSKKKILVQVGNSGIKIGRNPDCDFPGKTTPNKNLLKLSRNHAYIFVKKNSQGKDQICLVDCNSVNGTYVNNVKIKNKILNSNDILSFGYKDEDNLNFEDRLSKNNPEINKTSSSENYWKFKVILCNN</sequence>
<keyword evidence="4" id="KW-1185">Reference proteome</keyword>
<dbReference type="Gene3D" id="2.60.200.20">
    <property type="match status" value="1"/>
</dbReference>
<dbReference type="RefSeq" id="XP_028876466.1">
    <property type="nucleotide sequence ID" value="XM_029018992.1"/>
</dbReference>
<feature type="domain" description="FHA" evidence="2">
    <location>
        <begin position="138"/>
        <end position="198"/>
    </location>
</feature>
<dbReference type="GeneID" id="39978771"/>
<feature type="region of interest" description="Disordered" evidence="1">
    <location>
        <begin position="23"/>
        <end position="49"/>
    </location>
</feature>
<dbReference type="InterPro" id="IPR000253">
    <property type="entry name" value="FHA_dom"/>
</dbReference>
<accession>A0A1J4MPT5</accession>
<evidence type="ECO:0000313" key="4">
    <source>
        <dbReference type="Proteomes" id="UP000186176"/>
    </source>
</evidence>
<dbReference type="AlphaFoldDB" id="A0A1J4MPT5"/>
<name>A0A1J4MPT5_9CRYT</name>
<dbReference type="Pfam" id="PF00498">
    <property type="entry name" value="FHA"/>
    <property type="match status" value="1"/>
</dbReference>
<comment type="caution">
    <text evidence="3">The sequence shown here is derived from an EMBL/GenBank/DDBJ whole genome shotgun (WGS) entry which is preliminary data.</text>
</comment>
<dbReference type="VEuPathDB" id="CryptoDB:cubi_01980"/>
<reference evidence="3 4" key="1">
    <citation type="submission" date="2016-10" db="EMBL/GenBank/DDBJ databases">
        <title>Reductive evolution of mitochondrial metabolism and differential evolution of invasion-related proteins in Cryptosporidium.</title>
        <authorList>
            <person name="Liu S."/>
            <person name="Roellig D.M."/>
            <person name="Guo Y."/>
            <person name="Li N."/>
            <person name="Frace M.A."/>
            <person name="Tang K."/>
            <person name="Zhang L."/>
            <person name="Feng Y."/>
            <person name="Xiao L."/>
        </authorList>
    </citation>
    <scope>NUCLEOTIDE SEQUENCE [LARGE SCALE GENOMIC DNA]</scope>
    <source>
        <strain evidence="3">39726</strain>
    </source>
</reference>
<proteinExistence type="predicted"/>
<dbReference type="PROSITE" id="PS50006">
    <property type="entry name" value="FHA_DOMAIN"/>
    <property type="match status" value="1"/>
</dbReference>
<gene>
    <name evidence="3" type="ORF">cubi_01980</name>
</gene>
<dbReference type="Proteomes" id="UP000186176">
    <property type="component" value="Unassembled WGS sequence"/>
</dbReference>
<dbReference type="SUPFAM" id="SSF49879">
    <property type="entry name" value="SMAD/FHA domain"/>
    <property type="match status" value="1"/>
</dbReference>
<protein>
    <submittedName>
        <fullName evidence="3">Forkhead associated domain-containing protein</fullName>
    </submittedName>
</protein>
<dbReference type="SMART" id="SM00240">
    <property type="entry name" value="FHA"/>
    <property type="match status" value="1"/>
</dbReference>
<evidence type="ECO:0000259" key="2">
    <source>
        <dbReference type="PROSITE" id="PS50006"/>
    </source>
</evidence>
<organism evidence="3 4">
    <name type="scientific">Cryptosporidium ubiquitum</name>
    <dbReference type="NCBI Taxonomy" id="857276"/>
    <lineage>
        <taxon>Eukaryota</taxon>
        <taxon>Sar</taxon>
        <taxon>Alveolata</taxon>
        <taxon>Apicomplexa</taxon>
        <taxon>Conoidasida</taxon>
        <taxon>Coccidia</taxon>
        <taxon>Eucoccidiorida</taxon>
        <taxon>Eimeriorina</taxon>
        <taxon>Cryptosporidiidae</taxon>
        <taxon>Cryptosporidium</taxon>
    </lineage>
</organism>
<feature type="compositionally biased region" description="Basic and acidic residues" evidence="1">
    <location>
        <begin position="26"/>
        <end position="41"/>
    </location>
</feature>
<dbReference type="OrthoDB" id="687730at2759"/>
<dbReference type="InterPro" id="IPR008984">
    <property type="entry name" value="SMAD_FHA_dom_sf"/>
</dbReference>
<evidence type="ECO:0000313" key="3">
    <source>
        <dbReference type="EMBL" id="OII75459.1"/>
    </source>
</evidence>
<evidence type="ECO:0000256" key="1">
    <source>
        <dbReference type="SAM" id="MobiDB-lite"/>
    </source>
</evidence>